<dbReference type="AlphaFoldDB" id="A0A1J4MTR6"/>
<protein>
    <recommendedName>
        <fullName evidence="2">peptidylprolyl isomerase</fullName>
        <ecNumber evidence="2">5.2.1.8</ecNumber>
    </recommendedName>
</protein>
<name>A0A1J4MTR6_9CRYT</name>
<dbReference type="Gene3D" id="1.25.40.10">
    <property type="entry name" value="Tetratricopeptide repeat domain"/>
    <property type="match status" value="1"/>
</dbReference>
<dbReference type="GO" id="GO:0003755">
    <property type="term" value="F:peptidyl-prolyl cis-trans isomerase activity"/>
    <property type="evidence" value="ECO:0007669"/>
    <property type="project" value="UniProtKB-EC"/>
</dbReference>
<dbReference type="PANTHER" id="PTHR46512">
    <property type="entry name" value="PEPTIDYLPROLYL ISOMERASE"/>
    <property type="match status" value="1"/>
</dbReference>
<dbReference type="SMART" id="SM00028">
    <property type="entry name" value="TPR"/>
    <property type="match status" value="2"/>
</dbReference>
<keyword evidence="6" id="KW-1185">Reference proteome</keyword>
<dbReference type="EC" id="5.2.1.8" evidence="2"/>
<dbReference type="Proteomes" id="UP000186804">
    <property type="component" value="Unassembled WGS sequence"/>
</dbReference>
<evidence type="ECO:0000313" key="5">
    <source>
        <dbReference type="EMBL" id="OII76285.1"/>
    </source>
</evidence>
<dbReference type="PANTHER" id="PTHR46512:SF9">
    <property type="entry name" value="PEPTIDYLPROLYL ISOMERASE"/>
    <property type="match status" value="1"/>
</dbReference>
<reference evidence="5 6" key="1">
    <citation type="submission" date="2016-10" db="EMBL/GenBank/DDBJ databases">
        <title>Reductive evolution of mitochondrial metabolism and differential evolution of invasion-related proteins in Cryptosporidium.</title>
        <authorList>
            <person name="Liu S."/>
            <person name="Roellig D.M."/>
            <person name="Guo Y."/>
            <person name="Li N."/>
            <person name="Frace M.A."/>
            <person name="Tang K."/>
            <person name="Zhang L."/>
            <person name="Feng Y."/>
            <person name="Xiao L."/>
        </authorList>
    </citation>
    <scope>NUCLEOTIDE SEQUENCE [LARGE SCALE GENOMIC DNA]</scope>
    <source>
        <strain evidence="5">30847</strain>
    </source>
</reference>
<dbReference type="OrthoDB" id="2423701at2759"/>
<sequence>MQDSEFWSNLLQKPESKAAIRKENEHLITEQASILRCEYIKCKDEIDKLIVKLCDSNIGDLYKKIGHLFITQRSLRNILDCEVSKQNKNSNLNDLKDKISETLQKIDNEYQINPKYIEKIEEDWEKLIENSKGVKLSKEIDWSSIPEEELSKRLRGGEIMHRDEWIPGNNKNERRKLQQNEIKSHLDFGEVIRKEGAIAFEKGDFNMALTRYTQGVQLLCWIEGINEEDEIKRTELHIKFLKNQALTALKLGKYNECIDSCNQVLKIDQHDEKARYRRAESYFMLGLFEQAKDDYRYICINEYASSFAKLAAKQGLIKLLKESKKNKDNSKKIVNRVLKQETFTENRQQLSQNTTVDSFEYPTFINNPKEVYNLNKDLYKNEQIQYNKKNNFPYFDLERTKMILERLLDAYTSEDFEIQLRKLRSASDYDEKRLLLRLRKVLPDIQIPIFTEFGLDPNIWIYQNAKEIVDYSIGYWRTRDKEVSTLAKEVYQAIMGDILID</sequence>
<proteinExistence type="predicted"/>
<evidence type="ECO:0000313" key="6">
    <source>
        <dbReference type="Proteomes" id="UP000186804"/>
    </source>
</evidence>
<dbReference type="VEuPathDB" id="CryptoDB:cand_010430"/>
<dbReference type="InterPro" id="IPR019734">
    <property type="entry name" value="TPR_rpt"/>
</dbReference>
<evidence type="ECO:0000256" key="4">
    <source>
        <dbReference type="ARBA" id="ARBA00023235"/>
    </source>
</evidence>
<dbReference type="InterPro" id="IPR011990">
    <property type="entry name" value="TPR-like_helical_dom_sf"/>
</dbReference>
<evidence type="ECO:0000256" key="2">
    <source>
        <dbReference type="ARBA" id="ARBA00013194"/>
    </source>
</evidence>
<dbReference type="RefSeq" id="XP_067068131.1">
    <property type="nucleotide sequence ID" value="XM_067211282.1"/>
</dbReference>
<evidence type="ECO:0000256" key="1">
    <source>
        <dbReference type="ARBA" id="ARBA00000971"/>
    </source>
</evidence>
<gene>
    <name evidence="5" type="ORF">cand_010430</name>
</gene>
<comment type="catalytic activity">
    <reaction evidence="1">
        <text>[protein]-peptidylproline (omega=180) = [protein]-peptidylproline (omega=0)</text>
        <dbReference type="Rhea" id="RHEA:16237"/>
        <dbReference type="Rhea" id="RHEA-COMP:10747"/>
        <dbReference type="Rhea" id="RHEA-COMP:10748"/>
        <dbReference type="ChEBI" id="CHEBI:83833"/>
        <dbReference type="ChEBI" id="CHEBI:83834"/>
        <dbReference type="EC" id="5.2.1.8"/>
    </reaction>
</comment>
<keyword evidence="4" id="KW-0413">Isomerase</keyword>
<dbReference type="GeneID" id="92365228"/>
<evidence type="ECO:0000256" key="3">
    <source>
        <dbReference type="ARBA" id="ARBA00023110"/>
    </source>
</evidence>
<organism evidence="5 6">
    <name type="scientific">Cryptosporidium andersoni</name>
    <dbReference type="NCBI Taxonomy" id="117008"/>
    <lineage>
        <taxon>Eukaryota</taxon>
        <taxon>Sar</taxon>
        <taxon>Alveolata</taxon>
        <taxon>Apicomplexa</taxon>
        <taxon>Conoidasida</taxon>
        <taxon>Coccidia</taxon>
        <taxon>Eucoccidiorida</taxon>
        <taxon>Eimeriorina</taxon>
        <taxon>Cryptosporidiidae</taxon>
        <taxon>Cryptosporidium</taxon>
    </lineage>
</organism>
<dbReference type="SUPFAM" id="SSF48452">
    <property type="entry name" value="TPR-like"/>
    <property type="match status" value="1"/>
</dbReference>
<dbReference type="EMBL" id="LRBS01000067">
    <property type="protein sequence ID" value="OII76285.1"/>
    <property type="molecule type" value="Genomic_DNA"/>
</dbReference>
<keyword evidence="3" id="KW-0697">Rotamase</keyword>
<dbReference type="InterPro" id="IPR050754">
    <property type="entry name" value="FKBP4/5/8-like"/>
</dbReference>
<comment type="caution">
    <text evidence="5">The sequence shown here is derived from an EMBL/GenBank/DDBJ whole genome shotgun (WGS) entry which is preliminary data.</text>
</comment>
<accession>A0A1J4MTR6</accession>